<keyword evidence="2" id="KW-1185">Reference proteome</keyword>
<dbReference type="Proteomes" id="UP001159363">
    <property type="component" value="Chromosome 11"/>
</dbReference>
<dbReference type="EMBL" id="JARBHB010000012">
    <property type="protein sequence ID" value="KAJ8871309.1"/>
    <property type="molecule type" value="Genomic_DNA"/>
</dbReference>
<sequence length="90" mass="10117">MITTNQSPKLSDVCLWLQAEDGKTELSLFHFTHTNPEWNPPEESQQNFVTSVRNHARRDADDLTQVLEPVNNALFSSLQSVSSLGEEVCS</sequence>
<evidence type="ECO:0000313" key="1">
    <source>
        <dbReference type="EMBL" id="KAJ8871309.1"/>
    </source>
</evidence>
<gene>
    <name evidence="1" type="ORF">PR048_027626</name>
</gene>
<reference evidence="1 2" key="1">
    <citation type="submission" date="2023-02" db="EMBL/GenBank/DDBJ databases">
        <title>LHISI_Scaffold_Assembly.</title>
        <authorList>
            <person name="Stuart O.P."/>
            <person name="Cleave R."/>
            <person name="Magrath M.J.L."/>
            <person name="Mikheyev A.S."/>
        </authorList>
    </citation>
    <scope>NUCLEOTIDE SEQUENCE [LARGE SCALE GENOMIC DNA]</scope>
    <source>
        <strain evidence="1">Daus_M_001</strain>
        <tissue evidence="1">Leg muscle</tissue>
    </source>
</reference>
<proteinExistence type="predicted"/>
<evidence type="ECO:0000313" key="2">
    <source>
        <dbReference type="Proteomes" id="UP001159363"/>
    </source>
</evidence>
<protein>
    <submittedName>
        <fullName evidence="1">Uncharacterized protein</fullName>
    </submittedName>
</protein>
<accession>A0ABQ9GH15</accession>
<comment type="caution">
    <text evidence="1">The sequence shown here is derived from an EMBL/GenBank/DDBJ whole genome shotgun (WGS) entry which is preliminary data.</text>
</comment>
<organism evidence="1 2">
    <name type="scientific">Dryococelus australis</name>
    <dbReference type="NCBI Taxonomy" id="614101"/>
    <lineage>
        <taxon>Eukaryota</taxon>
        <taxon>Metazoa</taxon>
        <taxon>Ecdysozoa</taxon>
        <taxon>Arthropoda</taxon>
        <taxon>Hexapoda</taxon>
        <taxon>Insecta</taxon>
        <taxon>Pterygota</taxon>
        <taxon>Neoptera</taxon>
        <taxon>Polyneoptera</taxon>
        <taxon>Phasmatodea</taxon>
        <taxon>Verophasmatodea</taxon>
        <taxon>Anareolatae</taxon>
        <taxon>Phasmatidae</taxon>
        <taxon>Eurycanthinae</taxon>
        <taxon>Dryococelus</taxon>
    </lineage>
</organism>
<name>A0ABQ9GH15_9NEOP</name>